<accession>A0A1G9XXL1</accession>
<evidence type="ECO:0000256" key="1">
    <source>
        <dbReference type="SAM" id="Phobius"/>
    </source>
</evidence>
<keyword evidence="1" id="KW-0812">Transmembrane</keyword>
<dbReference type="Proteomes" id="UP000199182">
    <property type="component" value="Unassembled WGS sequence"/>
</dbReference>
<proteinExistence type="predicted"/>
<keyword evidence="1" id="KW-0472">Membrane</keyword>
<dbReference type="AlphaFoldDB" id="A0A1G9XXL1"/>
<protein>
    <submittedName>
        <fullName evidence="2">Energy-coupling factor transport system substrate-specific component</fullName>
    </submittedName>
</protein>
<dbReference type="EMBL" id="FNID01000009">
    <property type="protein sequence ID" value="SDN01572.1"/>
    <property type="molecule type" value="Genomic_DNA"/>
</dbReference>
<dbReference type="GO" id="GO:0016020">
    <property type="term" value="C:membrane"/>
    <property type="evidence" value="ECO:0007669"/>
    <property type="project" value="InterPro"/>
</dbReference>
<dbReference type="RefSeq" id="WP_162840319.1">
    <property type="nucleotide sequence ID" value="NZ_FNID01000009.1"/>
</dbReference>
<dbReference type="InterPro" id="IPR009825">
    <property type="entry name" value="ECF_substrate-spec-like"/>
</dbReference>
<evidence type="ECO:0000313" key="3">
    <source>
        <dbReference type="Proteomes" id="UP000199182"/>
    </source>
</evidence>
<organism evidence="2 3">
    <name type="scientific">Acetanaerobacterium elongatum</name>
    <dbReference type="NCBI Taxonomy" id="258515"/>
    <lineage>
        <taxon>Bacteria</taxon>
        <taxon>Bacillati</taxon>
        <taxon>Bacillota</taxon>
        <taxon>Clostridia</taxon>
        <taxon>Eubacteriales</taxon>
        <taxon>Oscillospiraceae</taxon>
        <taxon>Acetanaerobacterium</taxon>
    </lineage>
</organism>
<keyword evidence="1" id="KW-1133">Transmembrane helix</keyword>
<gene>
    <name evidence="2" type="ORF">SAMN05192585_10980</name>
</gene>
<dbReference type="Pfam" id="PF07155">
    <property type="entry name" value="ECF-ribofla_trS"/>
    <property type="match status" value="1"/>
</dbReference>
<dbReference type="STRING" id="258515.SAMN05192585_10980"/>
<feature type="transmembrane region" description="Helical" evidence="1">
    <location>
        <begin position="127"/>
        <end position="145"/>
    </location>
</feature>
<feature type="transmembrane region" description="Helical" evidence="1">
    <location>
        <begin position="94"/>
        <end position="121"/>
    </location>
</feature>
<name>A0A1G9XXL1_9FIRM</name>
<feature type="transmembrane region" description="Helical" evidence="1">
    <location>
        <begin position="12"/>
        <end position="30"/>
    </location>
</feature>
<feature type="transmembrane region" description="Helical" evidence="1">
    <location>
        <begin position="187"/>
        <end position="213"/>
    </location>
</feature>
<sequence length="228" mass="24045">MDKVNTSLRRALILFAAAAVLTAAVLYSVFPQAVSPQLLPLAAVLVLIIIGFLYYELTRPSAQESAAVAVLCAAAVAGRVLFAPLPNFKPVGAVVIIAGAVFGAPAGFITGAVSALCSNLLFGQGAWTPWQMLGFALAGALSGVLNRRGWLLKRTRLCLFGVAMGYLYGIIVDGFYLIGYVEPSPQAVFAALMGGLLFNTIHAAANGFFLFCFGEAWAKKLVRIRDKG</sequence>
<keyword evidence="3" id="KW-1185">Reference proteome</keyword>
<reference evidence="2 3" key="1">
    <citation type="submission" date="2016-10" db="EMBL/GenBank/DDBJ databases">
        <authorList>
            <person name="de Groot N.N."/>
        </authorList>
    </citation>
    <scope>NUCLEOTIDE SEQUENCE [LARGE SCALE GENOMIC DNA]</scope>
    <source>
        <strain evidence="2 3">CGMCC 1.5012</strain>
    </source>
</reference>
<feature type="transmembrane region" description="Helical" evidence="1">
    <location>
        <begin position="157"/>
        <end position="181"/>
    </location>
</feature>
<evidence type="ECO:0000313" key="2">
    <source>
        <dbReference type="EMBL" id="SDN01572.1"/>
    </source>
</evidence>
<dbReference type="Gene3D" id="1.10.1760.20">
    <property type="match status" value="1"/>
</dbReference>
<feature type="transmembrane region" description="Helical" evidence="1">
    <location>
        <begin position="37"/>
        <end position="55"/>
    </location>
</feature>